<feature type="domain" description="Proliferating cell nuclear antigen PCNA C-terminal" evidence="7">
    <location>
        <begin position="121"/>
        <end position="238"/>
    </location>
</feature>
<dbReference type="Gene3D" id="3.70.10.10">
    <property type="match status" value="1"/>
</dbReference>
<dbReference type="GO" id="GO:0006275">
    <property type="term" value="P:regulation of DNA replication"/>
    <property type="evidence" value="ECO:0007669"/>
    <property type="project" value="UniProtKB-UniRule"/>
</dbReference>
<dbReference type="SUPFAM" id="SSF55979">
    <property type="entry name" value="DNA clamp"/>
    <property type="match status" value="1"/>
</dbReference>
<dbReference type="EMBL" id="CP064981">
    <property type="protein sequence ID" value="QQR92586.1"/>
    <property type="molecule type" value="Genomic_DNA"/>
</dbReference>
<evidence type="ECO:0000256" key="5">
    <source>
        <dbReference type="RuleBase" id="RU003673"/>
    </source>
</evidence>
<dbReference type="GO" id="GO:0006272">
    <property type="term" value="P:leading strand elongation"/>
    <property type="evidence" value="ECO:0007669"/>
    <property type="project" value="TreeGrafter"/>
</dbReference>
<dbReference type="CDD" id="cd00577">
    <property type="entry name" value="PCNA"/>
    <property type="match status" value="1"/>
</dbReference>
<dbReference type="Pfam" id="PF00705">
    <property type="entry name" value="PCNA_N"/>
    <property type="match status" value="1"/>
</dbReference>
<sequence length="242" mass="26981">MIESPDATQIKRTVDAIASFISEGNFRFSEKGISLRAVDPSQIVLVDCFIDKSAFTQYLIEPTLVGVDVVELARMLARSMPTDKLFLDVSDSELELKLEGDFTRHFSLPLIDVADGDKEIKIPDNKFDARIEINARLLKEALKDAHIFGSSVTLKVSNKQFHIEAKGSQGTLRTVSKEGKLISVKHGVDVTSKYSLNYITNVIKEADNDSTIALELKSDAPLRISYEIGKTKLQYYLAHMIL</sequence>
<dbReference type="PANTHER" id="PTHR11352:SF0">
    <property type="entry name" value="PROLIFERATING CELL NUCLEAR ANTIGEN"/>
    <property type="match status" value="1"/>
</dbReference>
<dbReference type="InterPro" id="IPR022648">
    <property type="entry name" value="Pr_cel_nuc_antig_N"/>
</dbReference>
<evidence type="ECO:0000259" key="6">
    <source>
        <dbReference type="Pfam" id="PF00705"/>
    </source>
</evidence>
<dbReference type="PANTHER" id="PTHR11352">
    <property type="entry name" value="PROLIFERATING CELL NUCLEAR ANTIGEN"/>
    <property type="match status" value="1"/>
</dbReference>
<proteinExistence type="inferred from homology"/>
<dbReference type="HAMAP" id="MF_00317">
    <property type="entry name" value="DNApol_clamp_arch"/>
    <property type="match status" value="1"/>
</dbReference>
<evidence type="ECO:0000256" key="4">
    <source>
        <dbReference type="RuleBase" id="RU003671"/>
    </source>
</evidence>
<evidence type="ECO:0000256" key="3">
    <source>
        <dbReference type="HAMAP-Rule" id="MF_00317"/>
    </source>
</evidence>
<gene>
    <name evidence="3" type="primary">pcn</name>
    <name evidence="8" type="ORF">IPJ89_05575</name>
</gene>
<keyword evidence="3 4" id="KW-0235">DNA replication</keyword>
<comment type="function">
    <text evidence="5">Sliding clamp subunit. Responsible for tethering the catalytic subunit of DNA polymerase to DNA during high-speed replication.</text>
</comment>
<dbReference type="Proteomes" id="UP000596004">
    <property type="component" value="Chromosome"/>
</dbReference>
<dbReference type="PRINTS" id="PR00339">
    <property type="entry name" value="PCNACYCLIN"/>
</dbReference>
<dbReference type="AlphaFoldDB" id="A0A7T9I204"/>
<protein>
    <recommendedName>
        <fullName evidence="3">DNA polymerase sliding clamp</fullName>
    </recommendedName>
    <alternativeName>
        <fullName evidence="3">Proliferating cell nuclear antigen homolog</fullName>
        <shortName evidence="3">PCNA</shortName>
    </alternativeName>
</protein>
<comment type="similarity">
    <text evidence="1 3 4">Belongs to the PCNA family.</text>
</comment>
<keyword evidence="2 3" id="KW-0238">DNA-binding</keyword>
<evidence type="ECO:0000313" key="8">
    <source>
        <dbReference type="EMBL" id="QQR92586.1"/>
    </source>
</evidence>
<evidence type="ECO:0000256" key="1">
    <source>
        <dbReference type="ARBA" id="ARBA00010462"/>
    </source>
</evidence>
<evidence type="ECO:0000256" key="2">
    <source>
        <dbReference type="ARBA" id="ARBA00023125"/>
    </source>
</evidence>
<reference evidence="8" key="1">
    <citation type="submission" date="2020-11" db="EMBL/GenBank/DDBJ databases">
        <title>Connecting structure to function with the recovery of over 1000 high-quality activated sludge metagenome-assembled genomes encoding full-length rRNA genes using long-read sequencing.</title>
        <authorList>
            <person name="Singleton C.M."/>
            <person name="Petriglieri F."/>
            <person name="Kristensen J.M."/>
            <person name="Kirkegaard R.H."/>
            <person name="Michaelsen T.Y."/>
            <person name="Andersen M.H."/>
            <person name="Karst S.M."/>
            <person name="Dueholm M.S."/>
            <person name="Nielsen P.H."/>
            <person name="Albertsen M."/>
        </authorList>
    </citation>
    <scope>NUCLEOTIDE SEQUENCE</scope>
    <source>
        <strain evidence="8">Fred_18-Q3-R57-64_BAT3C.431</strain>
    </source>
</reference>
<dbReference type="GO" id="GO:0003677">
    <property type="term" value="F:DNA binding"/>
    <property type="evidence" value="ECO:0007669"/>
    <property type="project" value="UniProtKB-UniRule"/>
</dbReference>
<dbReference type="Pfam" id="PF02747">
    <property type="entry name" value="PCNA_C"/>
    <property type="match status" value="1"/>
</dbReference>
<organism evidence="8">
    <name type="scientific">Candidatus Iainarchaeum sp</name>
    <dbReference type="NCBI Taxonomy" id="3101447"/>
    <lineage>
        <taxon>Archaea</taxon>
        <taxon>Candidatus Iainarchaeota</taxon>
        <taxon>Candidatus Iainarchaeia</taxon>
        <taxon>Candidatus Iainarchaeales</taxon>
        <taxon>Candidatus Iainarchaeaceae</taxon>
        <taxon>Candidatus Iainarchaeum</taxon>
    </lineage>
</organism>
<dbReference type="InterPro" id="IPR046938">
    <property type="entry name" value="DNA_clamp_sf"/>
</dbReference>
<comment type="subunit">
    <text evidence="3">Homotrimer. The subunits circularize to form a toroid; DNA passes through its center. Replication factor C (RFC) is required to load the toroid on the DNA.</text>
</comment>
<dbReference type="InterPro" id="IPR000730">
    <property type="entry name" value="Pr_cel_nuc_antig"/>
</dbReference>
<feature type="domain" description="Proliferating cell nuclear antigen PCNA N-terminal" evidence="6">
    <location>
        <begin position="6"/>
        <end position="96"/>
    </location>
</feature>
<name>A0A7T9I204_9ARCH</name>
<comment type="function">
    <text evidence="3">Sliding clamp subunit that acts as a moving platform for DNA processing. Responsible for tethering the catalytic subunit of DNA polymerase and other proteins to DNA during high-speed replication.</text>
</comment>
<dbReference type="GO" id="GO:0030337">
    <property type="term" value="F:DNA polymerase processivity factor activity"/>
    <property type="evidence" value="ECO:0007669"/>
    <property type="project" value="UniProtKB-UniRule"/>
</dbReference>
<evidence type="ECO:0000259" key="7">
    <source>
        <dbReference type="Pfam" id="PF02747"/>
    </source>
</evidence>
<accession>A0A7T9I204</accession>
<dbReference type="InterPro" id="IPR022649">
    <property type="entry name" value="Pr_cel_nuc_antig_C"/>
</dbReference>